<evidence type="ECO:0000313" key="2">
    <source>
        <dbReference type="Proteomes" id="UP000821845"/>
    </source>
</evidence>
<comment type="caution">
    <text evidence="1">The sequence shown here is derived from an EMBL/GenBank/DDBJ whole genome shotgun (WGS) entry which is preliminary data.</text>
</comment>
<dbReference type="Proteomes" id="UP000821845">
    <property type="component" value="Chromosome 9"/>
</dbReference>
<organism evidence="1 2">
    <name type="scientific">Hyalomma asiaticum</name>
    <name type="common">Tick</name>
    <dbReference type="NCBI Taxonomy" id="266040"/>
    <lineage>
        <taxon>Eukaryota</taxon>
        <taxon>Metazoa</taxon>
        <taxon>Ecdysozoa</taxon>
        <taxon>Arthropoda</taxon>
        <taxon>Chelicerata</taxon>
        <taxon>Arachnida</taxon>
        <taxon>Acari</taxon>
        <taxon>Parasitiformes</taxon>
        <taxon>Ixodida</taxon>
        <taxon>Ixodoidea</taxon>
        <taxon>Ixodidae</taxon>
        <taxon>Hyalomminae</taxon>
        <taxon>Hyalomma</taxon>
    </lineage>
</organism>
<gene>
    <name evidence="1" type="ORF">HPB50_003652</name>
</gene>
<accession>A0ACB7RJT5</accession>
<evidence type="ECO:0000313" key="1">
    <source>
        <dbReference type="EMBL" id="KAH6921634.1"/>
    </source>
</evidence>
<protein>
    <submittedName>
        <fullName evidence="1">Uncharacterized protein</fullName>
    </submittedName>
</protein>
<keyword evidence="2" id="KW-1185">Reference proteome</keyword>
<name>A0ACB7RJT5_HYAAI</name>
<sequence>MYGIHPVPSRTTSFRRSFGARHALYPVDIVYYKNPRNGEPRVYVFAKQVGAHLDPNERRKLVVLEVTGWMPYMFLKVEDDDVQKMERTVREFLKKAHQSLQDAGNINFKHTIDTSSDLKFLDGYGYRPDDAKERFIKVSISDPKVYKKFAQIVPYKAYMAQVDHVCQFTLDVGLAHPDKLLLLGRDFDCVKDDPRILHLKTSVQNLSVIDSDGKEAPTLKAMSIAIKCTSKSGRFPKSHKKDDSIIQITSITTADVLRAQPGIEDFQKCVFVLGSCDFIDDADVRCYDGEKEMLEAFREHVVSTDPDIITGYKVRSFDWPYILDRFKIFQMWAAFSRRPYGGIWSHYFNGNKEVITSHDRILLDMCDVVTNERSLRSDSLHSIVKELSLYKEPWNDLECSKIKKLHEGTAATRAQLASDCVRCALIPMKLMIKLKTVRSILELSNITGVPMRYVYDRGVQVRVMTLIAREASTRRMVFPTNKEASIEQQLDIDEVSRAKVLEPLVGYYNDPVCTLDFASLYPTIIIAMNLCYCTLRLHPQQQSGSVEGDKDEDEGRYEYRQGKPSPEGDEFEPESVRKGVLPTILVDLLNARKEVKQEMAKCEDPFQKDILNERQLAIKKCANSVYGFTGARKYPVMPCVEIARSVTAYGRTLMDKTIHCVEKKYTKHEVIYGDTDSVMIHYTGKTVAEAMQMGKELAGLVSSGFPPPITLEFETVYKPYLLVGKKKYAGGMYSSSSDSHKEVVVKGLDCIRRDCLPYAARIMDDCIKHIFDKADIDAALQIATEAVSKLRSGSVDSELTLTKTYNGKKSKIMQPHLVVIKKQIGRGEEAARAGDGIPYVICKELVTDEAELRREYEARREEFSRVNLRKVAYRAEDPQYVQDHGLPIDYAYYEELLMRSLNTLFEPMHRAIEVP</sequence>
<reference evidence="1" key="1">
    <citation type="submission" date="2020-05" db="EMBL/GenBank/DDBJ databases">
        <title>Large-scale comparative analyses of tick genomes elucidate their genetic diversity and vector capacities.</title>
        <authorList>
            <person name="Jia N."/>
            <person name="Wang J."/>
            <person name="Shi W."/>
            <person name="Du L."/>
            <person name="Sun Y."/>
            <person name="Zhan W."/>
            <person name="Jiang J."/>
            <person name="Wang Q."/>
            <person name="Zhang B."/>
            <person name="Ji P."/>
            <person name="Sakyi L.B."/>
            <person name="Cui X."/>
            <person name="Yuan T."/>
            <person name="Jiang B."/>
            <person name="Yang W."/>
            <person name="Lam T.T.-Y."/>
            <person name="Chang Q."/>
            <person name="Ding S."/>
            <person name="Wang X."/>
            <person name="Zhu J."/>
            <person name="Ruan X."/>
            <person name="Zhao L."/>
            <person name="Wei J."/>
            <person name="Que T."/>
            <person name="Du C."/>
            <person name="Cheng J."/>
            <person name="Dai P."/>
            <person name="Han X."/>
            <person name="Huang E."/>
            <person name="Gao Y."/>
            <person name="Liu J."/>
            <person name="Shao H."/>
            <person name="Ye R."/>
            <person name="Li L."/>
            <person name="Wei W."/>
            <person name="Wang X."/>
            <person name="Wang C."/>
            <person name="Yang T."/>
            <person name="Huo Q."/>
            <person name="Li W."/>
            <person name="Guo W."/>
            <person name="Chen H."/>
            <person name="Zhou L."/>
            <person name="Ni X."/>
            <person name="Tian J."/>
            <person name="Zhou Y."/>
            <person name="Sheng Y."/>
            <person name="Liu T."/>
            <person name="Pan Y."/>
            <person name="Xia L."/>
            <person name="Li J."/>
            <person name="Zhao F."/>
            <person name="Cao W."/>
        </authorList>
    </citation>
    <scope>NUCLEOTIDE SEQUENCE</scope>
    <source>
        <strain evidence="1">Hyas-2018</strain>
    </source>
</reference>
<proteinExistence type="predicted"/>
<dbReference type="EMBL" id="CM023489">
    <property type="protein sequence ID" value="KAH6921634.1"/>
    <property type="molecule type" value="Genomic_DNA"/>
</dbReference>